<evidence type="ECO:0000259" key="1">
    <source>
        <dbReference type="Pfam" id="PF03441"/>
    </source>
</evidence>
<dbReference type="EMBL" id="CP029346">
    <property type="protein sequence ID" value="AWL08693.1"/>
    <property type="molecule type" value="Genomic_DNA"/>
</dbReference>
<dbReference type="OrthoDB" id="5288100at2"/>
<dbReference type="InterPro" id="IPR052551">
    <property type="entry name" value="UV-DNA_repair_photolyase"/>
</dbReference>
<evidence type="ECO:0000313" key="2">
    <source>
        <dbReference type="EMBL" id="AWL08693.1"/>
    </source>
</evidence>
<sequence length="498" mass="58426">MKAFLIFPHQLFEEALVLPRDQTFYLIESDLFFKQYNFHQQKLLFHRASLRYFADLLTQHGFQVVYIEANDSKSDIIELLSSLQNDGLTELSYFDTHDYLLERRIHRICRVPKNRIPSPNFLNQDAQVLGNKKTYFQTPFYIQQRKNLQILIDEQQNPLGGQWSFDAENRKKIPKNTFIPQPFPLLSSNPYIQEAIQYIQTHFSTNQGTIEKPFLNAYYPCTHAEAQNALELFIQERLSLFGIYEDAILAQESTLFHSVLSPLINVGLLNPAKIICQIAQAQAPLNSLEGFIRQIIGWREFVQLLYQKIGTQQRTSNYWHFTHEMPEAFYSASTGIEPVDTTIRKLLKTGYNHHIERLMVLGNFMLLCEIKPDAVYQWFMEMYIDAYDWVMVPNVYGMSQFSDGGMMTTKPYICGSNYILKMSDYKKGPWQAIWDGLFWRFLDKQRATFSKNPRWAMLISTWDKMPLEKKESHLQQAESYLFTLFPEASSEDSNKKKN</sequence>
<accession>A0A2S2DTH5</accession>
<dbReference type="InterPro" id="IPR014729">
    <property type="entry name" value="Rossmann-like_a/b/a_fold"/>
</dbReference>
<protein>
    <submittedName>
        <fullName evidence="2">(6-4) photolyase</fullName>
    </submittedName>
</protein>
<dbReference type="Pfam" id="PF03441">
    <property type="entry name" value="FAD_binding_7"/>
    <property type="match status" value="1"/>
</dbReference>
<name>A0A2S2DTH5_9BACT</name>
<dbReference type="Gene3D" id="3.40.50.620">
    <property type="entry name" value="HUPs"/>
    <property type="match status" value="1"/>
</dbReference>
<dbReference type="InterPro" id="IPR005101">
    <property type="entry name" value="Cryptochr/Photolyase_FAD-bd"/>
</dbReference>
<dbReference type="GO" id="GO:0016829">
    <property type="term" value="F:lyase activity"/>
    <property type="evidence" value="ECO:0007669"/>
    <property type="project" value="UniProtKB-KW"/>
</dbReference>
<dbReference type="InterPro" id="IPR036134">
    <property type="entry name" value="Crypto/Photolyase_FAD-like_sf"/>
</dbReference>
<reference evidence="3" key="1">
    <citation type="submission" date="2018-05" db="EMBL/GenBank/DDBJ databases">
        <title>Pseudarcicella sp. HME7025 Genome sequencing and assembly.</title>
        <authorList>
            <person name="Kim H."/>
            <person name="Kang H."/>
            <person name="Joh K."/>
        </authorList>
    </citation>
    <scope>NUCLEOTIDE SEQUENCE [LARGE SCALE GENOMIC DNA]</scope>
    <source>
        <strain evidence="3">HME7025</strain>
    </source>
</reference>
<dbReference type="PANTHER" id="PTHR38657">
    <property type="entry name" value="SLR1343 PROTEIN"/>
    <property type="match status" value="1"/>
</dbReference>
<dbReference type="Gene3D" id="1.25.40.80">
    <property type="match status" value="1"/>
</dbReference>
<proteinExistence type="predicted"/>
<evidence type="ECO:0000313" key="3">
    <source>
        <dbReference type="Proteomes" id="UP000245468"/>
    </source>
</evidence>
<dbReference type="Gene3D" id="1.10.579.10">
    <property type="entry name" value="DNA Cyclobutane Dipyrimidine Photolyase, subunit A, domain 3"/>
    <property type="match status" value="1"/>
</dbReference>
<dbReference type="Pfam" id="PF04244">
    <property type="entry name" value="DPRP"/>
    <property type="match status" value="1"/>
</dbReference>
<feature type="domain" description="Cryptochrome/DNA photolyase FAD-binding" evidence="1">
    <location>
        <begin position="296"/>
        <end position="389"/>
    </location>
</feature>
<dbReference type="KEGG" id="psez:HME7025_00822"/>
<organism evidence="2 3">
    <name type="scientific">Aquirufa nivalisilvae</name>
    <dbReference type="NCBI Taxonomy" id="2516557"/>
    <lineage>
        <taxon>Bacteria</taxon>
        <taxon>Pseudomonadati</taxon>
        <taxon>Bacteroidota</taxon>
        <taxon>Cytophagia</taxon>
        <taxon>Cytophagales</taxon>
        <taxon>Flectobacillaceae</taxon>
        <taxon>Aquirufa</taxon>
    </lineage>
</organism>
<gene>
    <name evidence="2" type="ORF">HME7025_00822</name>
</gene>
<dbReference type="InterPro" id="IPR007357">
    <property type="entry name" value="PhrB-like"/>
</dbReference>
<dbReference type="Proteomes" id="UP000245468">
    <property type="component" value="Chromosome"/>
</dbReference>
<dbReference type="PANTHER" id="PTHR38657:SF1">
    <property type="entry name" value="SLR1343 PROTEIN"/>
    <property type="match status" value="1"/>
</dbReference>
<keyword evidence="2" id="KW-0456">Lyase</keyword>
<dbReference type="RefSeq" id="WP_109322427.1">
    <property type="nucleotide sequence ID" value="NZ_CP029346.1"/>
</dbReference>
<dbReference type="SUPFAM" id="SSF48173">
    <property type="entry name" value="Cryptochrome/photolyase FAD-binding domain"/>
    <property type="match status" value="1"/>
</dbReference>
<dbReference type="AlphaFoldDB" id="A0A2S2DTH5"/>
<dbReference type="Gene3D" id="1.10.10.1710">
    <property type="entry name" value="Deoxyribodipyrimidine photolyase-related"/>
    <property type="match status" value="1"/>
</dbReference>
<keyword evidence="3" id="KW-1185">Reference proteome</keyword>